<organism evidence="1 2">
    <name type="scientific">Novosphingobium colocasiae</name>
    <dbReference type="NCBI Taxonomy" id="1256513"/>
    <lineage>
        <taxon>Bacteria</taxon>
        <taxon>Pseudomonadati</taxon>
        <taxon>Pseudomonadota</taxon>
        <taxon>Alphaproteobacteria</taxon>
        <taxon>Sphingomonadales</taxon>
        <taxon>Sphingomonadaceae</taxon>
        <taxon>Novosphingobium</taxon>
    </lineage>
</organism>
<comment type="caution">
    <text evidence="1">The sequence shown here is derived from an EMBL/GenBank/DDBJ whole genome shotgun (WGS) entry which is preliminary data.</text>
</comment>
<reference evidence="1" key="1">
    <citation type="journal article" date="2014" name="Int. J. Syst. Evol. Microbiol.">
        <title>Complete genome sequence of Corynebacterium casei LMG S-19264T (=DSM 44701T), isolated from a smear-ripened cheese.</title>
        <authorList>
            <consortium name="US DOE Joint Genome Institute (JGI-PGF)"/>
            <person name="Walter F."/>
            <person name="Albersmeier A."/>
            <person name="Kalinowski J."/>
            <person name="Ruckert C."/>
        </authorList>
    </citation>
    <scope>NUCLEOTIDE SEQUENCE</scope>
    <source>
        <strain evidence="1">KCTC 32255</strain>
    </source>
</reference>
<keyword evidence="2" id="KW-1185">Reference proteome</keyword>
<dbReference type="InterPro" id="IPR023393">
    <property type="entry name" value="START-like_dom_sf"/>
</dbReference>
<dbReference type="InterPro" id="IPR019587">
    <property type="entry name" value="Polyketide_cyclase/dehydratase"/>
</dbReference>
<evidence type="ECO:0000313" key="2">
    <source>
        <dbReference type="Proteomes" id="UP000648075"/>
    </source>
</evidence>
<proteinExistence type="predicted"/>
<dbReference type="EMBL" id="BMZA01000011">
    <property type="protein sequence ID" value="GGZ10655.1"/>
    <property type="molecule type" value="Genomic_DNA"/>
</dbReference>
<evidence type="ECO:0008006" key="3">
    <source>
        <dbReference type="Google" id="ProtNLM"/>
    </source>
</evidence>
<accession>A0A918UHZ4</accession>
<dbReference type="CDD" id="cd07821">
    <property type="entry name" value="PYR_PYL_RCAR_like"/>
    <property type="match status" value="1"/>
</dbReference>
<reference evidence="1" key="2">
    <citation type="submission" date="2020-09" db="EMBL/GenBank/DDBJ databases">
        <authorList>
            <person name="Sun Q."/>
            <person name="Kim S."/>
        </authorList>
    </citation>
    <scope>NUCLEOTIDE SEQUENCE</scope>
    <source>
        <strain evidence="1">KCTC 32255</strain>
    </source>
</reference>
<dbReference type="RefSeq" id="WP_189621739.1">
    <property type="nucleotide sequence ID" value="NZ_BMZA01000011.1"/>
</dbReference>
<dbReference type="SUPFAM" id="SSF55961">
    <property type="entry name" value="Bet v1-like"/>
    <property type="match status" value="1"/>
</dbReference>
<dbReference type="Pfam" id="PF10604">
    <property type="entry name" value="Polyketide_cyc2"/>
    <property type="match status" value="1"/>
</dbReference>
<dbReference type="Gene3D" id="3.30.530.20">
    <property type="match status" value="1"/>
</dbReference>
<sequence length="151" mass="16607">MSAPASRAPDITVVEPIDWPIADAWALIGTFGALGRWHPLVTACEVIGDGIGSERRVTLGDWHAVERLEALDPDAHMLEYLMTDCARTILIGVRGRMKLDAAGPDRCTFTWTAWLPNPAPEGLEEFLRGYYPQRIAHLRAALDASAESRQA</sequence>
<evidence type="ECO:0000313" key="1">
    <source>
        <dbReference type="EMBL" id="GGZ10655.1"/>
    </source>
</evidence>
<dbReference type="AlphaFoldDB" id="A0A918UHZ4"/>
<name>A0A918UHZ4_9SPHN</name>
<dbReference type="Proteomes" id="UP000648075">
    <property type="component" value="Unassembled WGS sequence"/>
</dbReference>
<gene>
    <name evidence="1" type="ORF">GCM10011614_26990</name>
</gene>
<protein>
    <recommendedName>
        <fullName evidence="3">SRPBCC family protein</fullName>
    </recommendedName>
</protein>